<accession>A0A6A5SZK8</accession>
<dbReference type="OrthoDB" id="3700495at2759"/>
<keyword evidence="2" id="KW-1185">Reference proteome</keyword>
<sequence length="53" mass="6378">MCDYTQVQYKCSHLRYVVRAWCTKYQETHKRCPANVTAIEYRLDENCGDCKKK</sequence>
<organism evidence="1 2">
    <name type="scientific">Clathrospora elynae</name>
    <dbReference type="NCBI Taxonomy" id="706981"/>
    <lineage>
        <taxon>Eukaryota</taxon>
        <taxon>Fungi</taxon>
        <taxon>Dikarya</taxon>
        <taxon>Ascomycota</taxon>
        <taxon>Pezizomycotina</taxon>
        <taxon>Dothideomycetes</taxon>
        <taxon>Pleosporomycetidae</taxon>
        <taxon>Pleosporales</taxon>
        <taxon>Diademaceae</taxon>
        <taxon>Clathrospora</taxon>
    </lineage>
</organism>
<evidence type="ECO:0000313" key="2">
    <source>
        <dbReference type="Proteomes" id="UP000800038"/>
    </source>
</evidence>
<evidence type="ECO:0000313" key="1">
    <source>
        <dbReference type="EMBL" id="KAF1944829.1"/>
    </source>
</evidence>
<dbReference type="EMBL" id="ML976014">
    <property type="protein sequence ID" value="KAF1944829.1"/>
    <property type="molecule type" value="Genomic_DNA"/>
</dbReference>
<protein>
    <submittedName>
        <fullName evidence="1">Uncharacterized protein</fullName>
    </submittedName>
</protein>
<gene>
    <name evidence="1" type="ORF">EJ02DRAFT_452165</name>
</gene>
<dbReference type="Proteomes" id="UP000800038">
    <property type="component" value="Unassembled WGS sequence"/>
</dbReference>
<dbReference type="AlphaFoldDB" id="A0A6A5SZK8"/>
<proteinExistence type="predicted"/>
<reference evidence="1" key="1">
    <citation type="journal article" date="2020" name="Stud. Mycol.">
        <title>101 Dothideomycetes genomes: a test case for predicting lifestyles and emergence of pathogens.</title>
        <authorList>
            <person name="Haridas S."/>
            <person name="Albert R."/>
            <person name="Binder M."/>
            <person name="Bloem J."/>
            <person name="Labutti K."/>
            <person name="Salamov A."/>
            <person name="Andreopoulos B."/>
            <person name="Baker S."/>
            <person name="Barry K."/>
            <person name="Bills G."/>
            <person name="Bluhm B."/>
            <person name="Cannon C."/>
            <person name="Castanera R."/>
            <person name="Culley D."/>
            <person name="Daum C."/>
            <person name="Ezra D."/>
            <person name="Gonzalez J."/>
            <person name="Henrissat B."/>
            <person name="Kuo A."/>
            <person name="Liang C."/>
            <person name="Lipzen A."/>
            <person name="Lutzoni F."/>
            <person name="Magnuson J."/>
            <person name="Mondo S."/>
            <person name="Nolan M."/>
            <person name="Ohm R."/>
            <person name="Pangilinan J."/>
            <person name="Park H.-J."/>
            <person name="Ramirez L."/>
            <person name="Alfaro M."/>
            <person name="Sun H."/>
            <person name="Tritt A."/>
            <person name="Yoshinaga Y."/>
            <person name="Zwiers L.-H."/>
            <person name="Turgeon B."/>
            <person name="Goodwin S."/>
            <person name="Spatafora J."/>
            <person name="Crous P."/>
            <person name="Grigoriev I."/>
        </authorList>
    </citation>
    <scope>NUCLEOTIDE SEQUENCE</scope>
    <source>
        <strain evidence="1">CBS 161.51</strain>
    </source>
</reference>
<name>A0A6A5SZK8_9PLEO</name>